<evidence type="ECO:0000313" key="1">
    <source>
        <dbReference type="EMBL" id="SMP80774.1"/>
    </source>
</evidence>
<sequence length="72" mass="7578">MRAFLPLTTVALALAAAACSPEPRGKNHFERHPDELAAVLKACADGTHNVPQECANAADVDILRKARGSLGQ</sequence>
<dbReference type="EMBL" id="FXUI01000015">
    <property type="protein sequence ID" value="SMP80774.1"/>
    <property type="molecule type" value="Genomic_DNA"/>
</dbReference>
<keyword evidence="2" id="KW-1185">Reference proteome</keyword>
<dbReference type="RefSeq" id="WP_283407023.1">
    <property type="nucleotide sequence ID" value="NZ_FXUI01000015.1"/>
</dbReference>
<dbReference type="NCBIfam" id="NF033894">
    <property type="entry name" value="Eex_IncN"/>
    <property type="match status" value="1"/>
</dbReference>
<dbReference type="Proteomes" id="UP001157910">
    <property type="component" value="Unassembled WGS sequence"/>
</dbReference>
<comment type="caution">
    <text evidence="1">The sequence shown here is derived from an EMBL/GenBank/DDBJ whole genome shotgun (WGS) entry which is preliminary data.</text>
</comment>
<proteinExistence type="predicted"/>
<gene>
    <name evidence="1" type="ORF">SAMN06296065_11530</name>
</gene>
<organism evidence="1 2">
    <name type="scientific">Novosphingobium panipatense</name>
    <dbReference type="NCBI Taxonomy" id="428991"/>
    <lineage>
        <taxon>Bacteria</taxon>
        <taxon>Pseudomonadati</taxon>
        <taxon>Pseudomonadota</taxon>
        <taxon>Alphaproteobacteria</taxon>
        <taxon>Sphingomonadales</taxon>
        <taxon>Sphingomonadaceae</taxon>
        <taxon>Novosphingobium</taxon>
    </lineage>
</organism>
<evidence type="ECO:0008006" key="3">
    <source>
        <dbReference type="Google" id="ProtNLM"/>
    </source>
</evidence>
<name>A0ABY1QUI8_9SPHN</name>
<dbReference type="InterPro" id="IPR047937">
    <property type="entry name" value="Eex_IncN-like"/>
</dbReference>
<reference evidence="1 2" key="1">
    <citation type="submission" date="2017-05" db="EMBL/GenBank/DDBJ databases">
        <authorList>
            <person name="Varghese N."/>
            <person name="Submissions S."/>
        </authorList>
    </citation>
    <scope>NUCLEOTIDE SEQUENCE [LARGE SCALE GENOMIC DNA]</scope>
    <source>
        <strain evidence="1 2">SM16</strain>
    </source>
</reference>
<protein>
    <recommendedName>
        <fullName evidence="3">EexN family lipoprotein</fullName>
    </recommendedName>
</protein>
<evidence type="ECO:0000313" key="2">
    <source>
        <dbReference type="Proteomes" id="UP001157910"/>
    </source>
</evidence>
<accession>A0ABY1QUI8</accession>
<dbReference type="PROSITE" id="PS51257">
    <property type="entry name" value="PROKAR_LIPOPROTEIN"/>
    <property type="match status" value="1"/>
</dbReference>